<evidence type="ECO:0000256" key="1">
    <source>
        <dbReference type="SAM" id="MobiDB-lite"/>
    </source>
</evidence>
<sequence length="519" mass="58755">MQRSSANLIFPCCPAPAAERSVIKSEGSHDNAKEGTVTIRQPSTISLSDFDKLLHKLTKETNILAGMYQVQLQHPSKGEAISRIYQMQEAKYTSNLEFNKILQPVMAMSDRQMVGVPWDFRQSQHTRRFNSDPPLPEDTVLSQTWPSYARTSPPPPNELQWAPPAVTRHEGAAVSPQQGLSDQSLSRELISVQVQVTQPPQSDPQKLCRQCGSLVHQLKHHPNPNTPEGYLRGCVHCNSLYHRLTTCPHRDMFADNEWYYLRECRTGLCPVEDFRDFREIHRLDADGRLEYSVEMHLPLTPRPAVGKKFEVATAPAVSGLRNAWQQESTQRRQKICKHIQDRSHVFVLDEGTFAELEDSWVAPLPSVANIARRGETTASQSNQLPQRSSVHPTHSSQPSNPPATSRKHTTPLQDVPAPKSKYASPKDGKIQTKHQISDKKHSTKRERKRSSSIQSAESWHSNSSTTTWKEGTPGMNRPTKKRRKDPARAATSRYLSAGPRRRKSHDRRRVAVDRSNRIN</sequence>
<name>A0A1E1JZZ2_9HELO</name>
<dbReference type="InParanoid" id="A0A1E1JZZ2"/>
<keyword evidence="3" id="KW-1185">Reference proteome</keyword>
<feature type="compositionally biased region" description="Basic and acidic residues" evidence="1">
    <location>
        <begin position="509"/>
        <end position="519"/>
    </location>
</feature>
<feature type="compositionally biased region" description="Basic residues" evidence="1">
    <location>
        <begin position="499"/>
        <end position="508"/>
    </location>
</feature>
<feature type="compositionally biased region" description="Polar residues" evidence="1">
    <location>
        <begin position="376"/>
        <end position="398"/>
    </location>
</feature>
<accession>A0A1E1JZZ2</accession>
<feature type="compositionally biased region" description="Polar residues" evidence="1">
    <location>
        <begin position="451"/>
        <end position="469"/>
    </location>
</feature>
<organism evidence="2 3">
    <name type="scientific">Rhynchosporium graminicola</name>
    <dbReference type="NCBI Taxonomy" id="2792576"/>
    <lineage>
        <taxon>Eukaryota</taxon>
        <taxon>Fungi</taxon>
        <taxon>Dikarya</taxon>
        <taxon>Ascomycota</taxon>
        <taxon>Pezizomycotina</taxon>
        <taxon>Leotiomycetes</taxon>
        <taxon>Helotiales</taxon>
        <taxon>Ploettnerulaceae</taxon>
        <taxon>Rhynchosporium</taxon>
    </lineage>
</organism>
<feature type="region of interest" description="Disordered" evidence="1">
    <location>
        <begin position="374"/>
        <end position="519"/>
    </location>
</feature>
<gene>
    <name evidence="2" type="ORF">RCO7_01564</name>
</gene>
<feature type="compositionally biased region" description="Basic residues" evidence="1">
    <location>
        <begin position="441"/>
        <end position="450"/>
    </location>
</feature>
<comment type="caution">
    <text evidence="2">The sequence shown here is derived from an EMBL/GenBank/DDBJ whole genome shotgun (WGS) entry which is preliminary data.</text>
</comment>
<protein>
    <submittedName>
        <fullName evidence="2">Uncharacterized protein</fullName>
    </submittedName>
</protein>
<evidence type="ECO:0000313" key="3">
    <source>
        <dbReference type="Proteomes" id="UP000178129"/>
    </source>
</evidence>
<dbReference type="EMBL" id="FJUW01000004">
    <property type="protein sequence ID" value="CZS91331.1"/>
    <property type="molecule type" value="Genomic_DNA"/>
</dbReference>
<reference evidence="3" key="1">
    <citation type="submission" date="2016-03" db="EMBL/GenBank/DDBJ databases">
        <authorList>
            <person name="Ploux O."/>
        </authorList>
    </citation>
    <scope>NUCLEOTIDE SEQUENCE [LARGE SCALE GENOMIC DNA]</scope>
    <source>
        <strain evidence="3">UK7</strain>
    </source>
</reference>
<feature type="compositionally biased region" description="Basic and acidic residues" evidence="1">
    <location>
        <begin position="424"/>
        <end position="440"/>
    </location>
</feature>
<evidence type="ECO:0000313" key="2">
    <source>
        <dbReference type="EMBL" id="CZS91331.1"/>
    </source>
</evidence>
<dbReference type="Proteomes" id="UP000178129">
    <property type="component" value="Unassembled WGS sequence"/>
</dbReference>
<dbReference type="AlphaFoldDB" id="A0A1E1JZZ2"/>
<proteinExistence type="predicted"/>